<protein>
    <submittedName>
        <fullName evidence="18">Piezo-type mechanosensitive ion channel component 2-like</fullName>
    </submittedName>
</protein>
<feature type="transmembrane region" description="Helical" evidence="12">
    <location>
        <begin position="544"/>
        <end position="565"/>
    </location>
</feature>
<feature type="transmembrane region" description="Helical" evidence="12">
    <location>
        <begin position="1287"/>
        <end position="1308"/>
    </location>
</feature>
<sequence length="2541" mass="290625">MDEMLSSYTSVPGPEWSIASKLPVEVSSTQRTARSARAHGLVRVGNPVKLPAVMARDIVVGIIYKVLLPLLLLAAIAFRYNGLSVVYLLFLLFLPLLPDPAEASMGVAGFWETLFYHLGIVRFSAVDPWNIVRLLAPDLGLFLSSLLIYRLCRKLLRAQGHMTGHENCIMTSSNEACGQLEQPHMESYNSESEEEDSGETDESPSDSSEEDGTIPAAPPRFIQKLILFAAGLRLLLTALLNTAGKVVITVLLGLAGIALPSLTSAVYFGTFLVLVWLWICCRPVGLLAFCSLCVMMAIFSAGHIVALYLYQLPFFQDVISPQNLYARLFGMTAFVQTNHSSPHILGLHPGVTWPVFINPLVLLLLYYTLVTLLKKWVPEEEEDSACQLPENTLPRMVWLSGDKKKLLASMDDDNEPVAILMTSSWTETERPRQSFSEDDAHNPGYCDCQIPPAYREVSADPEPVESEESEEEESDHYTETSAESVPEPAKPSGLALFGQFIMKQSYISALIVMMVWSITYNSWLTFVLLVWSCVIWILRDRRRYAILSAPFLAIYSTALVLAAYLSGLQLHQDELFPGLPTSVLLDFDLHHSETPCIHLGAKVLYAFTFWVLQRQNLKEKQEKQFQQNEPPVVKVLPSADEGNSLTLMVVLGSVVRGTLVKYWILVCCSMFFVISFSGKVVVYKILYIVLFLFSLVLYQVKYDVWRRLLKYFWAVVVGYSMVVLIAIYMYQFQTVSGLFRQVMGMSEEGLRDLGFEQFDTVELFARILLPAAFLLACILQLHYFNSDFLRLTDLDNVSVSSVKSREEDLTKKVNAIAQILKANLNKLQKRLAKEQMSTESVDTLASGSLPGSREKDPGTHEECLQNEDSEIGQWGLVVDRASMLLLQGLLLLRRAQELLWRVLEVHSMKIISTGIIWVALKEVCLMNFMFLVLWVTALPFPRIRPLASSVSSVWACMMIVCKMMYQLKFIKPLEYSSNCTVWLTSVNETSFSRNQEELLRTSKLYVEPVDPAVWLGALRKCDDKILPCLQNHLMVLGLLVFDVTVHRHQLHYRLSNSLKAPLTSTIFHGITRQHFDQGIGPCLKFFTNYFYYKFGLEVCFVLALNVIGQRMDFCALFHSFALIAVLSRRRRKAIGEVWHHYCCFTASLMVIQYLLCVGIPPALCYDYPWRTFSHALTSNLIKWLYLPDFAMPPNPVFIIYDHILLLCSSLQWQVFQDENRAAVRLLAGENVEISRSLDPQALSQYTTVKNFLHCRSYLDMVKVFVFSYFFWLVLSLIFITGTTRINIFCMGYLVACFYFMLFGGNLLMQPVRYLLRLWDWLIGYTCLVIAMKNLLSLGSCVYLEGLVHNGCWLIQMFSMFCTIRGYDTPRSDDSCELPVGEAGIIWDAICFTFLLAQRRVFLSYYFLYVVSDLKASKILASRGAELFEAKVKKRIAARLEMEKKSVETLKKQMEKIKSKQKSRPVKGNTTNEAKEKPFQRFFDSVKLLWIFILSLLDDLTDGLNSLCKDSLDISRVLRFERALLNQQQKKGKEVSQESVKQFYQSWMSKQNTMVSLEEEPEHQPPPSSPPDVPSSPRGYAKLKNSSSKISWGSSMSSCMTEETMLGSRQPTQDDLEETLDVPQPANQLRRHEESKVQSEELKDHDEELNAHCEQLKEKNEGCRVPEEQLEEHSGELHIYCEELENPVEPLRDQMFDNEEIDESDKFYCSLPRLLRLMFALYNTMVSKSEWLCYFVIILNHMVSASLLTLVLPILIFLWAMLSVPRPTKRFWMTAIIYTELTVVIKYFFQFGFFPWTTSAYRGINADRPFCLPNIIGVEKKDGYVIFDLLQLLVLFFHRSILKCHGLWDNKEVEMPDFFKKLKRKTERNRANSGANHQASFLPAETSMGSVLRRRRMGSSFDANGNEEPKKKRNTKKNRHRPKEPQTMMKRLKQKIRERMLEVKAVVIEAALHIYLPIRQFFYDIIHPEYSPVCDVYALMFLIDVVNFIVIIFGYWAFGKHSAAADITESLSEDQVPEAFLVMLLIQFGTMVVDRALYLRKTLLGKCVFQVVLVFGIHFWMFFILPGVTERRFNQNHVAQLWYFVKCIYFGLSAYQIKCGYPNRVLGNFLTKNYNYLNLFLFQGFRLIPFLTELRAVMDWVWTDTTLSLSSWICVEDIYANIFILKCWRESEKKYPQPPGQKKKKVVKYGMGGFIIFALICIVWFPLLFMSLAKSVAGVTNQPLDVSIQLSIAGYEPLFTMSAQEQNLVPFSHSAYNKLTNQYATHPAAMQFIVNYVAEDVVMAKIKSDASLVWSISPASRLAMIEELAQSSHVYITLRWSLVRNASIAMNAETAGERTVKYEDKKMIDEIVEMLKGTRSEPAIIQSLLPKYIRGPSGPEAKVAHRLETENLERSQGLALFRPLAIKLQKGNGSTETQWWVVQECLPNQLQKSCHSIEMVIFSDKVSPPSLGFLAGYGIVGLYMSVVLVIGKFVREFFNGISRSIMFEELPCVDRVLKLCTDIFVVRETGEMELEEQLFAKLIFLYRSPETMIKMTREKESN</sequence>
<reference evidence="18 19" key="1">
    <citation type="submission" date="2015-08" db="EMBL/GenBank/DDBJ databases">
        <title>The genome of the Asian arowana (Scleropages formosus).</title>
        <authorList>
            <person name="Tan M.H."/>
            <person name="Gan H.M."/>
            <person name="Croft L.J."/>
            <person name="Austin C.M."/>
        </authorList>
    </citation>
    <scope>NUCLEOTIDE SEQUENCE [LARGE SCALE GENOMIC DNA]</scope>
    <source>
        <strain evidence="18">Aro1</strain>
    </source>
</reference>
<keyword evidence="3" id="KW-0813">Transport</keyword>
<evidence type="ECO:0000259" key="17">
    <source>
        <dbReference type="Pfam" id="PF24874"/>
    </source>
</evidence>
<name>A0A0N8JYX0_SCLFO</name>
<evidence type="ECO:0000256" key="8">
    <source>
        <dbReference type="ARBA" id="ARBA00023136"/>
    </source>
</evidence>
<feature type="transmembrane region" description="Helical" evidence="12">
    <location>
        <begin position="2450"/>
        <end position="2473"/>
    </location>
</feature>
<keyword evidence="4" id="KW-1003">Cell membrane</keyword>
<feature type="transmembrane region" description="Helical" evidence="12">
    <location>
        <begin position="682"/>
        <end position="700"/>
    </location>
</feature>
<evidence type="ECO:0000256" key="2">
    <source>
        <dbReference type="ARBA" id="ARBA00007821"/>
    </source>
</evidence>
<dbReference type="Pfam" id="PF23188">
    <property type="entry name" value="THU_Piezo1"/>
    <property type="match status" value="1"/>
</dbReference>
<organism evidence="18 19">
    <name type="scientific">Scleropages formosus</name>
    <name type="common">Asian bonytongue</name>
    <name type="synonym">Osteoglossum formosum</name>
    <dbReference type="NCBI Taxonomy" id="113540"/>
    <lineage>
        <taxon>Eukaryota</taxon>
        <taxon>Metazoa</taxon>
        <taxon>Chordata</taxon>
        <taxon>Craniata</taxon>
        <taxon>Vertebrata</taxon>
        <taxon>Euteleostomi</taxon>
        <taxon>Actinopterygii</taxon>
        <taxon>Neopterygii</taxon>
        <taxon>Teleostei</taxon>
        <taxon>Osteoglossocephala</taxon>
        <taxon>Osteoglossomorpha</taxon>
        <taxon>Osteoglossiformes</taxon>
        <taxon>Osteoglossidae</taxon>
        <taxon>Scleropages</taxon>
    </lineage>
</organism>
<evidence type="ECO:0000256" key="9">
    <source>
        <dbReference type="ARBA" id="ARBA00023303"/>
    </source>
</evidence>
<feature type="transmembrane region" description="Helical" evidence="12">
    <location>
        <begin position="712"/>
        <end position="730"/>
    </location>
</feature>
<evidence type="ECO:0000256" key="5">
    <source>
        <dbReference type="ARBA" id="ARBA00022692"/>
    </source>
</evidence>
<feature type="compositionally biased region" description="Pro residues" evidence="11">
    <location>
        <begin position="1563"/>
        <end position="1573"/>
    </location>
</feature>
<feature type="transmembrane region" description="Helical" evidence="12">
    <location>
        <begin position="1975"/>
        <end position="1997"/>
    </location>
</feature>
<dbReference type="Pfam" id="PF24874">
    <property type="entry name" value="Piezo_THU9_anchor"/>
    <property type="match status" value="1"/>
</dbReference>
<evidence type="ECO:0000256" key="11">
    <source>
        <dbReference type="SAM" id="MobiDB-lite"/>
    </source>
</evidence>
<feature type="region of interest" description="Disordered" evidence="11">
    <location>
        <begin position="1898"/>
        <end position="1925"/>
    </location>
</feature>
<feature type="compositionally biased region" description="Basic and acidic residues" evidence="11">
    <location>
        <begin position="852"/>
        <end position="862"/>
    </location>
</feature>
<dbReference type="EMBL" id="JARO02004899">
    <property type="protein sequence ID" value="KPP67713.1"/>
    <property type="molecule type" value="Genomic_DNA"/>
</dbReference>
<evidence type="ECO:0000256" key="1">
    <source>
        <dbReference type="ARBA" id="ARBA00004651"/>
    </source>
</evidence>
<feature type="domain" description="Piezo non-specific cation channel cap" evidence="13">
    <location>
        <begin position="2248"/>
        <end position="2537"/>
    </location>
</feature>
<feature type="transmembrane region" description="Helical" evidence="12">
    <location>
        <begin position="763"/>
        <end position="784"/>
    </location>
</feature>
<evidence type="ECO:0000259" key="15">
    <source>
        <dbReference type="Pfam" id="PF23188"/>
    </source>
</evidence>
<feature type="transmembrane region" description="Helical" evidence="12">
    <location>
        <begin position="1770"/>
        <end position="1788"/>
    </location>
</feature>
<keyword evidence="8 12" id="KW-0472">Membrane</keyword>
<feature type="compositionally biased region" description="Low complexity" evidence="11">
    <location>
        <begin position="1585"/>
        <end position="1604"/>
    </location>
</feature>
<feature type="transmembrane region" description="Helical" evidence="12">
    <location>
        <begin position="1320"/>
        <end position="1343"/>
    </location>
</feature>
<feature type="transmembrane region" description="Helical" evidence="12">
    <location>
        <begin position="351"/>
        <end position="369"/>
    </location>
</feature>
<dbReference type="InterPro" id="IPR031805">
    <property type="entry name" value="Piezo_TM25-28"/>
</dbReference>
<feature type="transmembrane region" description="Helical" evidence="12">
    <location>
        <begin position="2188"/>
        <end position="2212"/>
    </location>
</feature>
<feature type="domain" description="Piezo transmembrane helical unit" evidence="15">
    <location>
        <begin position="1725"/>
        <end position="1848"/>
    </location>
</feature>
<comment type="similarity">
    <text evidence="2">Belongs to the PIEZO (TC 1.A.75) family.</text>
</comment>
<dbReference type="InterPro" id="IPR027272">
    <property type="entry name" value="Piezo"/>
</dbReference>
<evidence type="ECO:0000259" key="14">
    <source>
        <dbReference type="Pfam" id="PF15917"/>
    </source>
</evidence>
<feature type="transmembrane region" description="Helical" evidence="12">
    <location>
        <begin position="509"/>
        <end position="538"/>
    </location>
</feature>
<feature type="transmembrane region" description="Helical" evidence="12">
    <location>
        <begin position="1138"/>
        <end position="1163"/>
    </location>
</feature>
<feature type="domain" description="Piezo TM25-28" evidence="14">
    <location>
        <begin position="1239"/>
        <end position="1472"/>
    </location>
</feature>
<feature type="transmembrane region" description="Helical" evidence="12">
    <location>
        <begin position="85"/>
        <end position="111"/>
    </location>
</feature>
<dbReference type="InterPro" id="IPR056770">
    <property type="entry name" value="Piezo_THU9_anchor"/>
</dbReference>
<feature type="compositionally biased region" description="Acidic residues" evidence="11">
    <location>
        <begin position="191"/>
        <end position="212"/>
    </location>
</feature>
<evidence type="ECO:0000259" key="13">
    <source>
        <dbReference type="Pfam" id="PF12166"/>
    </source>
</evidence>
<evidence type="ECO:0000256" key="4">
    <source>
        <dbReference type="ARBA" id="ARBA00022475"/>
    </source>
</evidence>
<dbReference type="STRING" id="113540.ENSSFOP00015044755"/>
<proteinExistence type="inferred from homology"/>
<evidence type="ECO:0000313" key="19">
    <source>
        <dbReference type="Proteomes" id="UP000034805"/>
    </source>
</evidence>
<dbReference type="Pfam" id="PF24871">
    <property type="entry name" value="Piezo_TM1-24"/>
    <property type="match status" value="1"/>
</dbReference>
<comment type="subcellular location">
    <subcellularLocation>
        <location evidence="1">Cell membrane</location>
        <topology evidence="1">Multi-pass membrane protein</topology>
    </subcellularLocation>
</comment>
<keyword evidence="5 12" id="KW-0812">Transmembrane</keyword>
<keyword evidence="7" id="KW-0406">Ion transport</keyword>
<dbReference type="PANTHER" id="PTHR47049:SF7">
    <property type="entry name" value="PIEZO-TYPE MECHANOSENSITIVE ION CHANNEL COMPONENT 2 ISOFORM X1"/>
    <property type="match status" value="1"/>
</dbReference>
<feature type="transmembrane region" description="Helical" evidence="12">
    <location>
        <begin position="910"/>
        <end position="934"/>
    </location>
</feature>
<feature type="region of interest" description="Disordered" evidence="11">
    <location>
        <begin position="1553"/>
        <end position="1644"/>
    </location>
</feature>
<feature type="region of interest" description="Disordered" evidence="11">
    <location>
        <begin position="183"/>
        <end position="213"/>
    </location>
</feature>
<evidence type="ECO:0000259" key="16">
    <source>
        <dbReference type="Pfam" id="PF24871"/>
    </source>
</evidence>
<feature type="transmembrane region" description="Helical" evidence="12">
    <location>
        <begin position="659"/>
        <end position="676"/>
    </location>
</feature>
<feature type="transmembrane region" description="Helical" evidence="12">
    <location>
        <begin position="2042"/>
        <end position="2064"/>
    </location>
</feature>
<evidence type="ECO:0000256" key="12">
    <source>
        <dbReference type="SAM" id="Phobius"/>
    </source>
</evidence>
<dbReference type="InterPro" id="IPR031334">
    <property type="entry name" value="Piezo_cap_dom"/>
</dbReference>
<feature type="transmembrane region" description="Helical" evidence="12">
    <location>
        <begin position="286"/>
        <end position="310"/>
    </location>
</feature>
<dbReference type="InterPro" id="IPR056768">
    <property type="entry name" value="THU_Piezo"/>
</dbReference>
<keyword evidence="9" id="KW-0407">Ion channel</keyword>
<dbReference type="GO" id="GO:0005886">
    <property type="term" value="C:plasma membrane"/>
    <property type="evidence" value="ECO:0007669"/>
    <property type="project" value="UniProtKB-SubCell"/>
</dbReference>
<dbReference type="Pfam" id="PF12166">
    <property type="entry name" value="Piezo_cap"/>
    <property type="match status" value="1"/>
</dbReference>
<feature type="transmembrane region" description="Helical" evidence="12">
    <location>
        <begin position="250"/>
        <end position="279"/>
    </location>
</feature>
<feature type="compositionally biased region" description="Basic residues" evidence="11">
    <location>
        <begin position="1910"/>
        <end position="1921"/>
    </location>
</feature>
<evidence type="ECO:0000313" key="18">
    <source>
        <dbReference type="EMBL" id="KPP67713.1"/>
    </source>
</evidence>
<feature type="domain" description="Piezo THU9 and anchor" evidence="17">
    <location>
        <begin position="1974"/>
        <end position="2210"/>
    </location>
</feature>
<gene>
    <name evidence="18" type="ORF">Z043_113662</name>
</gene>
<keyword evidence="10" id="KW-0175">Coiled coil</keyword>
<evidence type="ECO:0000256" key="7">
    <source>
        <dbReference type="ARBA" id="ARBA00023065"/>
    </source>
</evidence>
<feature type="transmembrane region" description="Helical" evidence="12">
    <location>
        <begin position="1938"/>
        <end position="1955"/>
    </location>
</feature>
<feature type="transmembrane region" description="Helical" evidence="12">
    <location>
        <begin position="1730"/>
        <end position="1758"/>
    </location>
</feature>
<feature type="transmembrane region" description="Helical" evidence="12">
    <location>
        <begin position="1260"/>
        <end position="1280"/>
    </location>
</feature>
<feature type="compositionally biased region" description="Basic and acidic residues" evidence="11">
    <location>
        <begin position="1629"/>
        <end position="1644"/>
    </location>
</feature>
<feature type="transmembrane region" description="Helical" evidence="12">
    <location>
        <begin position="131"/>
        <end position="152"/>
    </location>
</feature>
<feature type="region of interest" description="Disordered" evidence="11">
    <location>
        <begin position="457"/>
        <end position="489"/>
    </location>
</feature>
<feature type="coiled-coil region" evidence="10">
    <location>
        <begin position="1432"/>
        <end position="1459"/>
    </location>
</feature>
<dbReference type="Pfam" id="PF15917">
    <property type="entry name" value="Piezo_TM25-28"/>
    <property type="match status" value="1"/>
</dbReference>
<keyword evidence="6 12" id="KW-1133">Transmembrane helix</keyword>
<feature type="transmembrane region" description="Helical" evidence="12">
    <location>
        <begin position="58"/>
        <end position="78"/>
    </location>
</feature>
<comment type="caution">
    <text evidence="18">The sequence shown here is derived from an EMBL/GenBank/DDBJ whole genome shotgun (WGS) entry which is preliminary data.</text>
</comment>
<evidence type="ECO:0000256" key="10">
    <source>
        <dbReference type="SAM" id="Coils"/>
    </source>
</evidence>
<feature type="region of interest" description="Disordered" evidence="11">
    <location>
        <begin position="838"/>
        <end position="862"/>
    </location>
</feature>
<dbReference type="Proteomes" id="UP000034805">
    <property type="component" value="Unassembled WGS sequence"/>
</dbReference>
<accession>A0A0N8JYX0</accession>
<feature type="transmembrane region" description="Helical" evidence="12">
    <location>
        <begin position="225"/>
        <end position="244"/>
    </location>
</feature>
<dbReference type="PANTHER" id="PTHR47049">
    <property type="entry name" value="PIEZO-TYPE MECHANOSENSITIVE ION CHANNEL HOMOLOG"/>
    <property type="match status" value="1"/>
</dbReference>
<evidence type="ECO:0000256" key="3">
    <source>
        <dbReference type="ARBA" id="ARBA00022448"/>
    </source>
</evidence>
<feature type="transmembrane region" description="Helical" evidence="12">
    <location>
        <begin position="2148"/>
        <end position="2167"/>
    </location>
</feature>
<dbReference type="GO" id="GO:0008381">
    <property type="term" value="F:mechanosensitive monoatomic ion channel activity"/>
    <property type="evidence" value="ECO:0007669"/>
    <property type="project" value="InterPro"/>
</dbReference>
<feature type="domain" description="Piezo TM1-24" evidence="16">
    <location>
        <begin position="110"/>
        <end position="790"/>
    </location>
</feature>
<dbReference type="InterPro" id="IPR056769">
    <property type="entry name" value="Piezo_TM1-24"/>
</dbReference>
<feature type="compositionally biased region" description="Acidic residues" evidence="11">
    <location>
        <begin position="462"/>
        <end position="474"/>
    </location>
</feature>
<feature type="transmembrane region" description="Helical" evidence="12">
    <location>
        <begin position="2115"/>
        <end position="2136"/>
    </location>
</feature>
<evidence type="ECO:0000256" key="6">
    <source>
        <dbReference type="ARBA" id="ARBA00022989"/>
    </source>
</evidence>